<accession>A0A0B7AMP3</accession>
<gene>
    <name evidence="2" type="primary">ORF129516</name>
</gene>
<protein>
    <submittedName>
        <fullName evidence="2">Uncharacterized protein</fullName>
    </submittedName>
</protein>
<reference evidence="2" key="1">
    <citation type="submission" date="2014-12" db="EMBL/GenBank/DDBJ databases">
        <title>Insight into the proteome of Arion vulgaris.</title>
        <authorList>
            <person name="Aradska J."/>
            <person name="Bulat T."/>
            <person name="Smidak R."/>
            <person name="Sarate P."/>
            <person name="Gangsoo J."/>
            <person name="Sialana F."/>
            <person name="Bilban M."/>
            <person name="Lubec G."/>
        </authorList>
    </citation>
    <scope>NUCLEOTIDE SEQUENCE</scope>
    <source>
        <tissue evidence="2">Skin</tissue>
    </source>
</reference>
<proteinExistence type="predicted"/>
<name>A0A0B7AMP3_9EUPU</name>
<organism evidence="2">
    <name type="scientific">Arion vulgaris</name>
    <dbReference type="NCBI Taxonomy" id="1028688"/>
    <lineage>
        <taxon>Eukaryota</taxon>
        <taxon>Metazoa</taxon>
        <taxon>Spiralia</taxon>
        <taxon>Lophotrochozoa</taxon>
        <taxon>Mollusca</taxon>
        <taxon>Gastropoda</taxon>
        <taxon>Heterobranchia</taxon>
        <taxon>Euthyneura</taxon>
        <taxon>Panpulmonata</taxon>
        <taxon>Eupulmonata</taxon>
        <taxon>Stylommatophora</taxon>
        <taxon>Helicina</taxon>
        <taxon>Arionoidea</taxon>
        <taxon>Arionidae</taxon>
        <taxon>Arion</taxon>
    </lineage>
</organism>
<feature type="region of interest" description="Disordered" evidence="1">
    <location>
        <begin position="1"/>
        <end position="28"/>
    </location>
</feature>
<feature type="compositionally biased region" description="Polar residues" evidence="1">
    <location>
        <begin position="1"/>
        <end position="23"/>
    </location>
</feature>
<evidence type="ECO:0000313" key="2">
    <source>
        <dbReference type="EMBL" id="CEK82078.1"/>
    </source>
</evidence>
<evidence type="ECO:0000256" key="1">
    <source>
        <dbReference type="SAM" id="MobiDB-lite"/>
    </source>
</evidence>
<sequence length="60" mass="6992">MMVSSEGGTSRKASSFHKYNSSPLGDDHNTPLDCDYLNKQIRRCFFIYGLLLCWCQMRIR</sequence>
<dbReference type="EMBL" id="HACG01035213">
    <property type="protein sequence ID" value="CEK82078.1"/>
    <property type="molecule type" value="Transcribed_RNA"/>
</dbReference>
<dbReference type="AlphaFoldDB" id="A0A0B7AMP3"/>